<evidence type="ECO:0000256" key="1">
    <source>
        <dbReference type="SAM" id="MobiDB-lite"/>
    </source>
</evidence>
<evidence type="ECO:0000313" key="3">
    <source>
        <dbReference type="Proteomes" id="UP000002640"/>
    </source>
</evidence>
<evidence type="ECO:0000313" key="2">
    <source>
        <dbReference type="EMBL" id="EGZ25551.1"/>
    </source>
</evidence>
<sequence length="106" mass="11362">MIEPATVSNGDVAESIRSRKLEKADAPLSSPREAPVTQRHGAATPVQQAIPMALETMAMQIVWLVVCPVAELVSRKCGDRFEAEFFAGMSWSLPLPIEAALNGASI</sequence>
<dbReference type="EMBL" id="JH159152">
    <property type="protein sequence ID" value="EGZ25551.1"/>
    <property type="molecule type" value="Genomic_DNA"/>
</dbReference>
<protein>
    <submittedName>
        <fullName evidence="2">Uncharacterized protein</fullName>
    </submittedName>
</protein>
<accession>G4YVI8</accession>
<proteinExistence type="predicted"/>
<dbReference type="InParanoid" id="G4YVI8"/>
<organism evidence="2 3">
    <name type="scientific">Phytophthora sojae (strain P6497)</name>
    <name type="common">Soybean stem and root rot agent</name>
    <name type="synonym">Phytophthora megasperma f. sp. glycines</name>
    <dbReference type="NCBI Taxonomy" id="1094619"/>
    <lineage>
        <taxon>Eukaryota</taxon>
        <taxon>Sar</taxon>
        <taxon>Stramenopiles</taxon>
        <taxon>Oomycota</taxon>
        <taxon>Peronosporomycetes</taxon>
        <taxon>Peronosporales</taxon>
        <taxon>Peronosporaceae</taxon>
        <taxon>Phytophthora</taxon>
    </lineage>
</organism>
<feature type="compositionally biased region" description="Basic and acidic residues" evidence="1">
    <location>
        <begin position="14"/>
        <end position="25"/>
    </location>
</feature>
<dbReference type="AlphaFoldDB" id="G4YVI8"/>
<dbReference type="RefSeq" id="XP_009520839.1">
    <property type="nucleotide sequence ID" value="XM_009522544.1"/>
</dbReference>
<dbReference type="Proteomes" id="UP000002640">
    <property type="component" value="Unassembled WGS sequence"/>
</dbReference>
<keyword evidence="3" id="KW-1185">Reference proteome</keyword>
<dbReference type="GeneID" id="20645454"/>
<feature type="region of interest" description="Disordered" evidence="1">
    <location>
        <begin position="1"/>
        <end position="42"/>
    </location>
</feature>
<dbReference type="KEGG" id="psoj:PHYSODRAFT_326552"/>
<reference evidence="2 3" key="1">
    <citation type="journal article" date="2006" name="Science">
        <title>Phytophthora genome sequences uncover evolutionary origins and mechanisms of pathogenesis.</title>
        <authorList>
            <person name="Tyler B.M."/>
            <person name="Tripathy S."/>
            <person name="Zhang X."/>
            <person name="Dehal P."/>
            <person name="Jiang R.H."/>
            <person name="Aerts A."/>
            <person name="Arredondo F.D."/>
            <person name="Baxter L."/>
            <person name="Bensasson D."/>
            <person name="Beynon J.L."/>
            <person name="Chapman J."/>
            <person name="Damasceno C.M."/>
            <person name="Dorrance A.E."/>
            <person name="Dou D."/>
            <person name="Dickerman A.W."/>
            <person name="Dubchak I.L."/>
            <person name="Garbelotto M."/>
            <person name="Gijzen M."/>
            <person name="Gordon S.G."/>
            <person name="Govers F."/>
            <person name="Grunwald N.J."/>
            <person name="Huang W."/>
            <person name="Ivors K.L."/>
            <person name="Jones R.W."/>
            <person name="Kamoun S."/>
            <person name="Krampis K."/>
            <person name="Lamour K.H."/>
            <person name="Lee M.K."/>
            <person name="McDonald W.H."/>
            <person name="Medina M."/>
            <person name="Meijer H.J."/>
            <person name="Nordberg E.K."/>
            <person name="Maclean D.J."/>
            <person name="Ospina-Giraldo M.D."/>
            <person name="Morris P.F."/>
            <person name="Phuntumart V."/>
            <person name="Putnam N.H."/>
            <person name="Rash S."/>
            <person name="Rose J.K."/>
            <person name="Sakihama Y."/>
            <person name="Salamov A.A."/>
            <person name="Savidor A."/>
            <person name="Scheuring C.F."/>
            <person name="Smith B.M."/>
            <person name="Sobral B.W."/>
            <person name="Terry A."/>
            <person name="Torto-Alalibo T.A."/>
            <person name="Win J."/>
            <person name="Xu Z."/>
            <person name="Zhang H."/>
            <person name="Grigoriev I.V."/>
            <person name="Rokhsar D.S."/>
            <person name="Boore J.L."/>
        </authorList>
    </citation>
    <scope>NUCLEOTIDE SEQUENCE [LARGE SCALE GENOMIC DNA]</scope>
    <source>
        <strain evidence="2 3">P6497</strain>
    </source>
</reference>
<gene>
    <name evidence="2" type="ORF">PHYSODRAFT_326552</name>
</gene>
<name>G4YVI8_PHYSP</name>